<dbReference type="Proteomes" id="UP001139701">
    <property type="component" value="Unassembled WGS sequence"/>
</dbReference>
<protein>
    <submittedName>
        <fullName evidence="1">Uncharacterized protein</fullName>
    </submittedName>
</protein>
<organism evidence="1 2">
    <name type="scientific">Acinetobacter sedimenti</name>
    <dbReference type="NCBI Taxonomy" id="2919922"/>
    <lineage>
        <taxon>Bacteria</taxon>
        <taxon>Pseudomonadati</taxon>
        <taxon>Pseudomonadota</taxon>
        <taxon>Gammaproteobacteria</taxon>
        <taxon>Moraxellales</taxon>
        <taxon>Moraxellaceae</taxon>
        <taxon>Acinetobacter</taxon>
    </lineage>
</organism>
<dbReference type="AlphaFoldDB" id="A0A9X1X098"/>
<reference evidence="1" key="1">
    <citation type="submission" date="2022-02" db="EMBL/GenBank/DDBJ databases">
        <title>Acinetobacter A3.8 sp. nov., isolated from Sediment (Zhairuo Island).</title>
        <authorList>
            <person name="Zheng K."/>
        </authorList>
    </citation>
    <scope>NUCLEOTIDE SEQUENCE</scope>
    <source>
        <strain evidence="1">A3.8</strain>
    </source>
</reference>
<name>A0A9X1X098_9GAMM</name>
<dbReference type="RefSeq" id="WP_241571464.1">
    <property type="nucleotide sequence ID" value="NZ_JAKUML010000009.1"/>
</dbReference>
<proteinExistence type="predicted"/>
<dbReference type="EMBL" id="JAKUML010000009">
    <property type="protein sequence ID" value="MCJ8146705.1"/>
    <property type="molecule type" value="Genomic_DNA"/>
</dbReference>
<keyword evidence="2" id="KW-1185">Reference proteome</keyword>
<evidence type="ECO:0000313" key="1">
    <source>
        <dbReference type="EMBL" id="MCJ8146705.1"/>
    </source>
</evidence>
<gene>
    <name evidence="1" type="ORF">MKI79_07300</name>
</gene>
<accession>A0A9X1X098</accession>
<sequence>MPSLIKSTIRYASYPVIMGLSTYALLEVASCKLDYWPYTPLIAATGIFIVATLEKIQPFEEKWLEDHQDTIVDILHATFSIGMIFLTAEIIRTFRHFVNIPVI</sequence>
<evidence type="ECO:0000313" key="2">
    <source>
        <dbReference type="Proteomes" id="UP001139701"/>
    </source>
</evidence>
<comment type="caution">
    <text evidence="1">The sequence shown here is derived from an EMBL/GenBank/DDBJ whole genome shotgun (WGS) entry which is preliminary data.</text>
</comment>